<dbReference type="NCBIfam" id="TIGR00083">
    <property type="entry name" value="ribF"/>
    <property type="match status" value="1"/>
</dbReference>
<keyword evidence="7 15" id="KW-0548">Nucleotidyltransferase</keyword>
<evidence type="ECO:0000256" key="15">
    <source>
        <dbReference type="PIRNR" id="PIRNR004491"/>
    </source>
</evidence>
<dbReference type="InterPro" id="IPR002606">
    <property type="entry name" value="Riboflavin_kinase_bac"/>
</dbReference>
<dbReference type="PANTHER" id="PTHR22749:SF6">
    <property type="entry name" value="RIBOFLAVIN KINASE"/>
    <property type="match status" value="1"/>
</dbReference>
<dbReference type="FunFam" id="2.40.30.30:FF:000003">
    <property type="entry name" value="Riboflavin biosynthesis protein"/>
    <property type="match status" value="1"/>
</dbReference>
<dbReference type="GO" id="GO:0009398">
    <property type="term" value="P:FMN biosynthetic process"/>
    <property type="evidence" value="ECO:0007669"/>
    <property type="project" value="UniProtKB-UniRule"/>
</dbReference>
<gene>
    <name evidence="17" type="primary">ribF</name>
    <name evidence="17" type="ORF">PA7_16900</name>
</gene>
<keyword evidence="4 15" id="KW-0285">Flavoprotein</keyword>
<dbReference type="Pfam" id="PF01687">
    <property type="entry name" value="Flavokinase"/>
    <property type="match status" value="1"/>
</dbReference>
<evidence type="ECO:0000256" key="1">
    <source>
        <dbReference type="ARBA" id="ARBA00002121"/>
    </source>
</evidence>
<dbReference type="SUPFAM" id="SSF82114">
    <property type="entry name" value="Riboflavin kinase-like"/>
    <property type="match status" value="1"/>
</dbReference>
<evidence type="ECO:0000259" key="16">
    <source>
        <dbReference type="SMART" id="SM00904"/>
    </source>
</evidence>
<evidence type="ECO:0000256" key="7">
    <source>
        <dbReference type="ARBA" id="ARBA00022695"/>
    </source>
</evidence>
<keyword evidence="9 15" id="KW-0418">Kinase</keyword>
<dbReference type="Gene3D" id="2.40.30.30">
    <property type="entry name" value="Riboflavin kinase-like"/>
    <property type="match status" value="1"/>
</dbReference>
<dbReference type="InterPro" id="IPR014729">
    <property type="entry name" value="Rossmann-like_a/b/a_fold"/>
</dbReference>
<dbReference type="GO" id="GO:0003919">
    <property type="term" value="F:FMN adenylyltransferase activity"/>
    <property type="evidence" value="ECO:0007669"/>
    <property type="project" value="UniProtKB-UniRule"/>
</dbReference>
<dbReference type="Gene3D" id="3.40.50.620">
    <property type="entry name" value="HUPs"/>
    <property type="match status" value="1"/>
</dbReference>
<dbReference type="InterPro" id="IPR023468">
    <property type="entry name" value="Riboflavin_kinase"/>
</dbReference>
<comment type="caution">
    <text evidence="17">The sequence shown here is derived from an EMBL/GenBank/DDBJ whole genome shotgun (WGS) entry which is preliminary data.</text>
</comment>
<keyword evidence="5 15" id="KW-0288">FMN</keyword>
<dbReference type="Pfam" id="PF06574">
    <property type="entry name" value="FAD_syn"/>
    <property type="match status" value="1"/>
</dbReference>
<keyword evidence="8 15" id="KW-0547">Nucleotide-binding</keyword>
<dbReference type="GO" id="GO:0006747">
    <property type="term" value="P:FAD biosynthetic process"/>
    <property type="evidence" value="ECO:0007669"/>
    <property type="project" value="UniProtKB-UniRule"/>
</dbReference>
<dbReference type="STRING" id="1123024.GCA_000423625_00155"/>
<keyword evidence="12" id="KW-0511">Multifunctional enzyme</keyword>
<dbReference type="NCBIfam" id="TIGR00125">
    <property type="entry name" value="cyt_tran_rel"/>
    <property type="match status" value="1"/>
</dbReference>
<evidence type="ECO:0000256" key="9">
    <source>
        <dbReference type="ARBA" id="ARBA00022777"/>
    </source>
</evidence>
<accession>A0A511D004</accession>
<dbReference type="EMBL" id="BJVI01000012">
    <property type="protein sequence ID" value="GEL17853.1"/>
    <property type="molecule type" value="Genomic_DNA"/>
</dbReference>
<dbReference type="InterPro" id="IPR015865">
    <property type="entry name" value="Riboflavin_kinase_bac/euk"/>
</dbReference>
<dbReference type="PANTHER" id="PTHR22749">
    <property type="entry name" value="RIBOFLAVIN KINASE/FMN ADENYLYLTRANSFERASE"/>
    <property type="match status" value="1"/>
</dbReference>
<dbReference type="InterPro" id="IPR004821">
    <property type="entry name" value="Cyt_trans-like"/>
</dbReference>
<evidence type="ECO:0000256" key="6">
    <source>
        <dbReference type="ARBA" id="ARBA00022679"/>
    </source>
</evidence>
<dbReference type="EC" id="2.7.7.2" evidence="15"/>
<dbReference type="NCBIfam" id="NF004160">
    <property type="entry name" value="PRK05627.1-3"/>
    <property type="match status" value="1"/>
</dbReference>
<evidence type="ECO:0000256" key="5">
    <source>
        <dbReference type="ARBA" id="ARBA00022643"/>
    </source>
</evidence>
<keyword evidence="10 15" id="KW-0274">FAD</keyword>
<evidence type="ECO:0000313" key="17">
    <source>
        <dbReference type="EMBL" id="GEL17853.1"/>
    </source>
</evidence>
<dbReference type="PIRSF" id="PIRSF004491">
    <property type="entry name" value="FAD_Synth"/>
    <property type="match status" value="1"/>
</dbReference>
<dbReference type="SMART" id="SM00904">
    <property type="entry name" value="Flavokinase"/>
    <property type="match status" value="1"/>
</dbReference>
<proteinExistence type="inferred from homology"/>
<dbReference type="GO" id="GO:0008531">
    <property type="term" value="F:riboflavin kinase activity"/>
    <property type="evidence" value="ECO:0007669"/>
    <property type="project" value="UniProtKB-UniRule"/>
</dbReference>
<evidence type="ECO:0000256" key="13">
    <source>
        <dbReference type="ARBA" id="ARBA00047880"/>
    </source>
</evidence>
<comment type="pathway">
    <text evidence="2 15">Cofactor biosynthesis; FAD biosynthesis; FAD from FMN: step 1/1.</text>
</comment>
<dbReference type="GO" id="GO:0009231">
    <property type="term" value="P:riboflavin biosynthetic process"/>
    <property type="evidence" value="ECO:0007669"/>
    <property type="project" value="InterPro"/>
</dbReference>
<dbReference type="UniPathway" id="UPA00277">
    <property type="reaction ID" value="UER00407"/>
</dbReference>
<evidence type="ECO:0000256" key="3">
    <source>
        <dbReference type="ARBA" id="ARBA00005201"/>
    </source>
</evidence>
<feature type="domain" description="Riboflavin kinase" evidence="16">
    <location>
        <begin position="198"/>
        <end position="322"/>
    </location>
</feature>
<sequence>MSPDGRAGPFRRLRDVQRWRGLEAVPTDWGRSVVTIGIFDGVHRGHQQLIDQAVARGRERGLPTVVVTFDPHPAELVRPGSHPARLTSLSRRAELIAERGVDAFCVLPFTVELSRMEPAEFAHEVLVERLHAVLVVVGSNFTFGYRAAGDVDKLGRLGRRFGFGVEGLDLITDDGVTFSSTYVRACIDAGDVVAAAAALGRLHRVEGVVVHGARRGRDLGFPTANVSCPPFTALPADGVYAGWFLHCGRRLPTAISMGTNPTFSGRERTLEAYVLDVDEDFYGHEVSIEFAHRLRGQERYDGVDALVEQMHRDVARTRELLTG</sequence>
<comment type="pathway">
    <text evidence="3 15">Cofactor biosynthesis; FMN biosynthesis; FMN from riboflavin (ATP route): step 1/1.</text>
</comment>
<dbReference type="FunFam" id="3.40.50.620:FF:000021">
    <property type="entry name" value="Riboflavin biosynthesis protein"/>
    <property type="match status" value="1"/>
</dbReference>
<evidence type="ECO:0000313" key="18">
    <source>
        <dbReference type="Proteomes" id="UP000321328"/>
    </source>
</evidence>
<dbReference type="AlphaFoldDB" id="A0A511D004"/>
<dbReference type="EC" id="2.7.1.26" evidence="15"/>
<name>A0A511D004_9PSEU</name>
<dbReference type="CDD" id="cd02064">
    <property type="entry name" value="FAD_synthetase_N"/>
    <property type="match status" value="1"/>
</dbReference>
<reference evidence="17 18" key="1">
    <citation type="submission" date="2019-07" db="EMBL/GenBank/DDBJ databases">
        <title>Whole genome shotgun sequence of Pseudonocardia asaccharolytica NBRC 16224.</title>
        <authorList>
            <person name="Hosoyama A."/>
            <person name="Uohara A."/>
            <person name="Ohji S."/>
            <person name="Ichikawa N."/>
        </authorList>
    </citation>
    <scope>NUCLEOTIDE SEQUENCE [LARGE SCALE GENOMIC DNA]</scope>
    <source>
        <strain evidence="17 18">NBRC 16224</strain>
    </source>
</reference>
<evidence type="ECO:0000256" key="11">
    <source>
        <dbReference type="ARBA" id="ARBA00022840"/>
    </source>
</evidence>
<evidence type="ECO:0000256" key="10">
    <source>
        <dbReference type="ARBA" id="ARBA00022827"/>
    </source>
</evidence>
<dbReference type="InterPro" id="IPR023465">
    <property type="entry name" value="Riboflavin_kinase_dom_sf"/>
</dbReference>
<evidence type="ECO:0000256" key="12">
    <source>
        <dbReference type="ARBA" id="ARBA00023268"/>
    </source>
</evidence>
<keyword evidence="11 15" id="KW-0067">ATP-binding</keyword>
<dbReference type="Proteomes" id="UP000321328">
    <property type="component" value="Unassembled WGS sequence"/>
</dbReference>
<evidence type="ECO:0000256" key="4">
    <source>
        <dbReference type="ARBA" id="ARBA00022630"/>
    </source>
</evidence>
<comment type="catalytic activity">
    <reaction evidence="14 15">
        <text>FMN + ATP + H(+) = FAD + diphosphate</text>
        <dbReference type="Rhea" id="RHEA:17237"/>
        <dbReference type="ChEBI" id="CHEBI:15378"/>
        <dbReference type="ChEBI" id="CHEBI:30616"/>
        <dbReference type="ChEBI" id="CHEBI:33019"/>
        <dbReference type="ChEBI" id="CHEBI:57692"/>
        <dbReference type="ChEBI" id="CHEBI:58210"/>
        <dbReference type="EC" id="2.7.7.2"/>
    </reaction>
</comment>
<evidence type="ECO:0000256" key="8">
    <source>
        <dbReference type="ARBA" id="ARBA00022741"/>
    </source>
</evidence>
<comment type="similarity">
    <text evidence="15">Belongs to the ribF family.</text>
</comment>
<keyword evidence="18" id="KW-1185">Reference proteome</keyword>
<dbReference type="UniPathway" id="UPA00276">
    <property type="reaction ID" value="UER00406"/>
</dbReference>
<evidence type="ECO:0000256" key="14">
    <source>
        <dbReference type="ARBA" id="ARBA00049494"/>
    </source>
</evidence>
<protein>
    <recommendedName>
        <fullName evidence="15">Riboflavin biosynthesis protein</fullName>
    </recommendedName>
    <domain>
        <recommendedName>
            <fullName evidence="15">Riboflavin kinase</fullName>
            <ecNumber evidence="15">2.7.1.26</ecNumber>
        </recommendedName>
        <alternativeName>
            <fullName evidence="15">Flavokinase</fullName>
        </alternativeName>
    </domain>
    <domain>
        <recommendedName>
            <fullName evidence="15">FMN adenylyltransferase</fullName>
            <ecNumber evidence="15">2.7.7.2</ecNumber>
        </recommendedName>
        <alternativeName>
            <fullName evidence="15">FAD pyrophosphorylase</fullName>
        </alternativeName>
        <alternativeName>
            <fullName evidence="15">FAD synthase</fullName>
        </alternativeName>
    </domain>
</protein>
<keyword evidence="6 15" id="KW-0808">Transferase</keyword>
<dbReference type="GO" id="GO:0005524">
    <property type="term" value="F:ATP binding"/>
    <property type="evidence" value="ECO:0007669"/>
    <property type="project" value="UniProtKB-UniRule"/>
</dbReference>
<comment type="function">
    <text evidence="1">Catalyzes the phosphorylation of riboflavin to FMN followed by the adenylation of FMN to FAD.</text>
</comment>
<dbReference type="InterPro" id="IPR015864">
    <property type="entry name" value="FAD_synthase"/>
</dbReference>
<dbReference type="SUPFAM" id="SSF52374">
    <property type="entry name" value="Nucleotidylyl transferase"/>
    <property type="match status" value="1"/>
</dbReference>
<organism evidence="17 18">
    <name type="scientific">Pseudonocardia asaccharolytica DSM 44247 = NBRC 16224</name>
    <dbReference type="NCBI Taxonomy" id="1123024"/>
    <lineage>
        <taxon>Bacteria</taxon>
        <taxon>Bacillati</taxon>
        <taxon>Actinomycetota</taxon>
        <taxon>Actinomycetes</taxon>
        <taxon>Pseudonocardiales</taxon>
        <taxon>Pseudonocardiaceae</taxon>
        <taxon>Pseudonocardia</taxon>
    </lineage>
</organism>
<comment type="catalytic activity">
    <reaction evidence="13 15">
        <text>riboflavin + ATP = FMN + ADP + H(+)</text>
        <dbReference type="Rhea" id="RHEA:14357"/>
        <dbReference type="ChEBI" id="CHEBI:15378"/>
        <dbReference type="ChEBI" id="CHEBI:30616"/>
        <dbReference type="ChEBI" id="CHEBI:57986"/>
        <dbReference type="ChEBI" id="CHEBI:58210"/>
        <dbReference type="ChEBI" id="CHEBI:456216"/>
        <dbReference type="EC" id="2.7.1.26"/>
    </reaction>
</comment>
<evidence type="ECO:0000256" key="2">
    <source>
        <dbReference type="ARBA" id="ARBA00004726"/>
    </source>
</evidence>